<gene>
    <name evidence="3" type="ORF">KEU06_22055</name>
</gene>
<name>A0A942E0U3_9HYPH</name>
<dbReference type="InterPro" id="IPR027843">
    <property type="entry name" value="DUF4440"/>
</dbReference>
<evidence type="ECO:0000259" key="2">
    <source>
        <dbReference type="Pfam" id="PF14534"/>
    </source>
</evidence>
<dbReference type="RefSeq" id="WP_188256865.1">
    <property type="nucleotide sequence ID" value="NZ_JABVCF010000013.1"/>
</dbReference>
<dbReference type="Pfam" id="PF14534">
    <property type="entry name" value="DUF4440"/>
    <property type="match status" value="1"/>
</dbReference>
<evidence type="ECO:0000313" key="3">
    <source>
        <dbReference type="EMBL" id="MBS3651301.1"/>
    </source>
</evidence>
<dbReference type="Gene3D" id="3.10.450.50">
    <property type="match status" value="1"/>
</dbReference>
<proteinExistence type="predicted"/>
<dbReference type="Proteomes" id="UP000680348">
    <property type="component" value="Unassembled WGS sequence"/>
</dbReference>
<comment type="caution">
    <text evidence="3">The sequence shown here is derived from an EMBL/GenBank/DDBJ whole genome shotgun (WGS) entry which is preliminary data.</text>
</comment>
<accession>A0A942E0U3</accession>
<protein>
    <submittedName>
        <fullName evidence="3">Nuclear transport factor 2 family protein</fullName>
    </submittedName>
</protein>
<feature type="chain" id="PRO_5037874081" evidence="1">
    <location>
        <begin position="24"/>
        <end position="166"/>
    </location>
</feature>
<sequence length="166" mass="17637">MVRIIAASVLGILCVAGPALSHAATLNDAAAHQAADEIMNKFQTAYNAARPAGIADLFAKDGVYLTPVGTRLTDRKDIEKVFDARFKAGWTVESIKPIEAHPAGDNVWFFGDYRIQGSGANQGKEIGGYFAQVLAKEGSDWKIRLMVGNIKPQTDVSGMAAATAGK</sequence>
<reference evidence="3" key="1">
    <citation type="submission" date="2021-04" db="EMBL/GenBank/DDBJ databases">
        <title>Pseudaminobacter soli sp. nov., isolated from paddy soil contaminated by heavy metals.</title>
        <authorList>
            <person name="Zhang K."/>
        </authorList>
    </citation>
    <scope>NUCLEOTIDE SEQUENCE</scope>
    <source>
        <strain evidence="3">19-2017</strain>
    </source>
</reference>
<evidence type="ECO:0000313" key="4">
    <source>
        <dbReference type="Proteomes" id="UP000680348"/>
    </source>
</evidence>
<dbReference type="InterPro" id="IPR032710">
    <property type="entry name" value="NTF2-like_dom_sf"/>
</dbReference>
<feature type="signal peptide" evidence="1">
    <location>
        <begin position="1"/>
        <end position="23"/>
    </location>
</feature>
<evidence type="ECO:0000256" key="1">
    <source>
        <dbReference type="SAM" id="SignalP"/>
    </source>
</evidence>
<keyword evidence="1" id="KW-0732">Signal</keyword>
<feature type="domain" description="DUF4440" evidence="2">
    <location>
        <begin position="40"/>
        <end position="143"/>
    </location>
</feature>
<dbReference type="SUPFAM" id="SSF54427">
    <property type="entry name" value="NTF2-like"/>
    <property type="match status" value="1"/>
</dbReference>
<organism evidence="3 4">
    <name type="scientific">Pseudaminobacter soli</name>
    <name type="common">ex Zhang et al. 2022</name>
    <dbReference type="NCBI Taxonomy" id="2831468"/>
    <lineage>
        <taxon>Bacteria</taxon>
        <taxon>Pseudomonadati</taxon>
        <taxon>Pseudomonadota</taxon>
        <taxon>Alphaproteobacteria</taxon>
        <taxon>Hyphomicrobiales</taxon>
        <taxon>Phyllobacteriaceae</taxon>
        <taxon>Pseudaminobacter</taxon>
    </lineage>
</organism>
<keyword evidence="4" id="KW-1185">Reference proteome</keyword>
<dbReference type="EMBL" id="JAGWCR010000013">
    <property type="protein sequence ID" value="MBS3651301.1"/>
    <property type="molecule type" value="Genomic_DNA"/>
</dbReference>
<dbReference type="AlphaFoldDB" id="A0A942E0U3"/>